<name>A0A0G4HF78_9ALVE</name>
<protein>
    <submittedName>
        <fullName evidence="1">Uncharacterized protein</fullName>
    </submittedName>
</protein>
<reference evidence="1" key="1">
    <citation type="submission" date="2014-11" db="EMBL/GenBank/DDBJ databases">
        <authorList>
            <person name="Otto D Thomas"/>
            <person name="Naeem Raeece"/>
        </authorList>
    </citation>
    <scope>NUCLEOTIDE SEQUENCE</scope>
</reference>
<dbReference type="VEuPathDB" id="CryptoDB:Cvel_26878"/>
<dbReference type="AlphaFoldDB" id="A0A0G4HF78"/>
<accession>A0A0G4HF78</accession>
<proteinExistence type="predicted"/>
<sequence>MGYRHKAPPELVSFEDKWMPQTVFVNTDVGIRELDWLSVRAQRPEGQVVFEVYCEQDSGEKEVIALLPDPTSPFARDFSLPVGGPGLSALFSLSRLPKREKDRSMKGLMTRLFQVAMAALPNDVYGLNDQLRPRGATYKKGGEFGMLFPTEFLFSPLHLFYMNEWDEYFHDLPRVPDSSPDPDRINPGPSTVSTILRFPSSQTPAGSAESRWASFASTVYIEPRPLMAEVEKLDDLISVSGRVGGALPDKANRPIKCGVDEARCDKFLKPVQYFNKQQWVDRVRRFLLEGHGKHYKEKAVTIEEDQLRREPWLTRLALYDLSDGPFPTVFLLIIRYCIWCILQGVPIGPWSDHP</sequence>
<dbReference type="EMBL" id="CDMZ01002488">
    <property type="protein sequence ID" value="CEM42595.1"/>
    <property type="molecule type" value="Genomic_DNA"/>
</dbReference>
<organism evidence="1">
    <name type="scientific">Chromera velia CCMP2878</name>
    <dbReference type="NCBI Taxonomy" id="1169474"/>
    <lineage>
        <taxon>Eukaryota</taxon>
        <taxon>Sar</taxon>
        <taxon>Alveolata</taxon>
        <taxon>Colpodellida</taxon>
        <taxon>Chromeraceae</taxon>
        <taxon>Chromera</taxon>
    </lineage>
</organism>
<gene>
    <name evidence="1" type="ORF">Cvel_26878</name>
</gene>
<evidence type="ECO:0000313" key="1">
    <source>
        <dbReference type="EMBL" id="CEM42595.1"/>
    </source>
</evidence>